<gene>
    <name evidence="8" type="ORF">L0P03_21870</name>
</gene>
<keyword evidence="3" id="KW-1003">Cell membrane</keyword>
<evidence type="ECO:0000256" key="2">
    <source>
        <dbReference type="ARBA" id="ARBA00011006"/>
    </source>
</evidence>
<dbReference type="Pfam" id="PF04226">
    <property type="entry name" value="Transgly_assoc"/>
    <property type="match status" value="1"/>
</dbReference>
<evidence type="ECO:0000256" key="1">
    <source>
        <dbReference type="ARBA" id="ARBA00004651"/>
    </source>
</evidence>
<dbReference type="RefSeq" id="WP_238008962.1">
    <property type="nucleotide sequence ID" value="NZ_JAKNDN010000182.1"/>
</dbReference>
<feature type="transmembrane region" description="Helical" evidence="7">
    <location>
        <begin position="12"/>
        <end position="29"/>
    </location>
</feature>
<evidence type="ECO:0000313" key="9">
    <source>
        <dbReference type="Proteomes" id="UP001199750"/>
    </source>
</evidence>
<evidence type="ECO:0000256" key="7">
    <source>
        <dbReference type="SAM" id="Phobius"/>
    </source>
</evidence>
<accession>A0AAW5CND1</accession>
<comment type="similarity">
    <text evidence="2">Belongs to the UPF0410 family.</text>
</comment>
<dbReference type="InterPro" id="IPR007341">
    <property type="entry name" value="Transgly_assoc"/>
</dbReference>
<dbReference type="EMBL" id="JAKNDN010000182">
    <property type="protein sequence ID" value="MCG4962460.1"/>
    <property type="molecule type" value="Genomic_DNA"/>
</dbReference>
<evidence type="ECO:0000256" key="4">
    <source>
        <dbReference type="ARBA" id="ARBA00022692"/>
    </source>
</evidence>
<protein>
    <submittedName>
        <fullName evidence="8">GlsB/YeaQ/YmgE family stress response membrane protein</fullName>
    </submittedName>
</protein>
<feature type="non-terminal residue" evidence="8">
    <location>
        <position position="84"/>
    </location>
</feature>
<feature type="transmembrane region" description="Helical" evidence="7">
    <location>
        <begin position="36"/>
        <end position="53"/>
    </location>
</feature>
<evidence type="ECO:0000313" key="8">
    <source>
        <dbReference type="EMBL" id="MCG4962460.1"/>
    </source>
</evidence>
<keyword evidence="6 7" id="KW-0472">Membrane</keyword>
<sequence>DQPLGLLGTPGIGFAALILIGGMAGWIAGMITGSRHWLFTNILIGICGSWIGSKLADVTGVAVEGHLDHFVAALVGSVIILLIW</sequence>
<comment type="subcellular location">
    <subcellularLocation>
        <location evidence="1">Cell membrane</location>
        <topology evidence="1">Multi-pass membrane protein</topology>
    </subcellularLocation>
</comment>
<feature type="non-terminal residue" evidence="8">
    <location>
        <position position="1"/>
    </location>
</feature>
<comment type="caution">
    <text evidence="8">The sequence shown here is derived from an EMBL/GenBank/DDBJ whole genome shotgun (WGS) entry which is preliminary data.</text>
</comment>
<proteinExistence type="inferred from homology"/>
<organism evidence="8 9">
    <name type="scientific">Odoribacter splanchnicus</name>
    <dbReference type="NCBI Taxonomy" id="28118"/>
    <lineage>
        <taxon>Bacteria</taxon>
        <taxon>Pseudomonadati</taxon>
        <taxon>Bacteroidota</taxon>
        <taxon>Bacteroidia</taxon>
        <taxon>Bacteroidales</taxon>
        <taxon>Odoribacteraceae</taxon>
        <taxon>Odoribacter</taxon>
    </lineage>
</organism>
<dbReference type="GO" id="GO:0005886">
    <property type="term" value="C:plasma membrane"/>
    <property type="evidence" value="ECO:0007669"/>
    <property type="project" value="UniProtKB-SubCell"/>
</dbReference>
<evidence type="ECO:0000256" key="5">
    <source>
        <dbReference type="ARBA" id="ARBA00022989"/>
    </source>
</evidence>
<evidence type="ECO:0000256" key="3">
    <source>
        <dbReference type="ARBA" id="ARBA00022475"/>
    </source>
</evidence>
<feature type="transmembrane region" description="Helical" evidence="7">
    <location>
        <begin position="65"/>
        <end position="83"/>
    </location>
</feature>
<evidence type="ECO:0000256" key="6">
    <source>
        <dbReference type="ARBA" id="ARBA00023136"/>
    </source>
</evidence>
<keyword evidence="4 7" id="KW-0812">Transmembrane</keyword>
<dbReference type="Proteomes" id="UP001199750">
    <property type="component" value="Unassembled WGS sequence"/>
</dbReference>
<dbReference type="AlphaFoldDB" id="A0AAW5CND1"/>
<name>A0AAW5CND1_9BACT</name>
<keyword evidence="5 7" id="KW-1133">Transmembrane helix</keyword>
<reference evidence="8" key="1">
    <citation type="submission" date="2022-01" db="EMBL/GenBank/DDBJ databases">
        <title>Collection of gut derived symbiotic bacterial strains cultured from healthy donors.</title>
        <authorList>
            <person name="Lin H."/>
            <person name="Kohout C."/>
            <person name="Waligurski E."/>
            <person name="Pamer E.G."/>
        </authorList>
    </citation>
    <scope>NUCLEOTIDE SEQUENCE</scope>
    <source>
        <strain evidence="8">DFI.1.149</strain>
    </source>
</reference>